<dbReference type="GO" id="GO:0000466">
    <property type="term" value="P:maturation of 5.8S rRNA from tricistronic rRNA transcript (SSU-rRNA, 5.8S rRNA, LSU-rRNA)"/>
    <property type="evidence" value="ECO:0007669"/>
    <property type="project" value="UniProtKB-UniRule"/>
</dbReference>
<feature type="region of interest" description="Disordered" evidence="5">
    <location>
        <begin position="530"/>
        <end position="579"/>
    </location>
</feature>
<organism evidence="7">
    <name type="scientific">Moina brachiata</name>
    <dbReference type="NCBI Taxonomy" id="675436"/>
    <lineage>
        <taxon>Eukaryota</taxon>
        <taxon>Metazoa</taxon>
        <taxon>Ecdysozoa</taxon>
        <taxon>Arthropoda</taxon>
        <taxon>Crustacea</taxon>
        <taxon>Branchiopoda</taxon>
        <taxon>Diplostraca</taxon>
        <taxon>Cladocera</taxon>
        <taxon>Anomopoda</taxon>
        <taxon>Moinidae</taxon>
        <taxon>Moina</taxon>
    </lineage>
</organism>
<dbReference type="Pfam" id="PF06732">
    <property type="entry name" value="Pescadillo_N"/>
    <property type="match status" value="1"/>
</dbReference>
<evidence type="ECO:0000256" key="5">
    <source>
        <dbReference type="SAM" id="MobiDB-lite"/>
    </source>
</evidence>
<dbReference type="GO" id="GO:0005654">
    <property type="term" value="C:nucleoplasm"/>
    <property type="evidence" value="ECO:0007669"/>
    <property type="project" value="UniProtKB-SubCell"/>
</dbReference>
<comment type="subcellular location">
    <subcellularLocation>
        <location evidence="4">Nucleus</location>
        <location evidence="4">Nucleolus</location>
    </subcellularLocation>
    <subcellularLocation>
        <location evidence="4">Nucleus</location>
        <location evidence="4">Nucleoplasm</location>
    </subcellularLocation>
</comment>
<dbReference type="PANTHER" id="PTHR12221:SF6">
    <property type="entry name" value="PESCADILLO HOMOLOG"/>
    <property type="match status" value="1"/>
</dbReference>
<accession>A0A4Y7NK67</accession>
<dbReference type="GO" id="GO:0070545">
    <property type="term" value="C:PeBoW complex"/>
    <property type="evidence" value="ECO:0007669"/>
    <property type="project" value="TreeGrafter"/>
</dbReference>
<keyword evidence="3 4" id="KW-0539">Nucleus</keyword>
<dbReference type="SUPFAM" id="SSF52113">
    <property type="entry name" value="BRCT domain"/>
    <property type="match status" value="1"/>
</dbReference>
<sequence length="579" mass="67516">MGARMKKKYEAGEAVKYVSRAQALKKLQLNLKDFRRLCILKGVYPREPNNRKKAQRGKLDKKTLYYAKDIRFLGHEPLIWKFREFKVFMRKVQKATEKGEYDTVKRLKENKPTMQLDHLIKERYPTFNDALNDLDDCLTLCFFYSTLPRETKVPAALISLCRRLTVEFLHYVIAAKALRKVFISIKGIYYQVEIKGQTVTVLVAHQRGFQPTSTSDVDYRIMTNFVDFYTTMLGFINFRLFHSLNLQYPPRLPGITFDESATDDTVNEEYTELVAALNHSLVSNVPQPDEEAQIDEFPPESGTADQLAEAKKEAKSLNDLQTLFKGMKFFINREVPREAVVFLIRCCEGQVSWDKVSFPGATFDESDETITHQIVDRPSVDKQYLSRYYIQPQWIFDCINFRKVLPVEDYFVGATLPPHISPFVTERPGDYIPPERQALLAMERADDEEGQDNEEDEEEEDDDEDDEVDDSESEEEPVKKVDKKAVVVKENKGMKVMRGKAEAPNKKAAEDEDKEHYRFRELMIRNKDKRLYKSMMESRRKRQNEAKKLETKRKAFDQDNKDKKWSVQPVANKKKKTDG</sequence>
<dbReference type="Gene3D" id="3.40.50.10190">
    <property type="entry name" value="BRCT domain"/>
    <property type="match status" value="1"/>
</dbReference>
<evidence type="ECO:0000256" key="4">
    <source>
        <dbReference type="HAMAP-Rule" id="MF_03028"/>
    </source>
</evidence>
<keyword evidence="1 4" id="KW-0690">Ribosome biogenesis</keyword>
<comment type="similarity">
    <text evidence="4">Belongs to the pescadillo family.</text>
</comment>
<evidence type="ECO:0000259" key="6">
    <source>
        <dbReference type="PROSITE" id="PS50172"/>
    </source>
</evidence>
<reference evidence="7" key="1">
    <citation type="submission" date="2018-08" db="EMBL/GenBank/DDBJ databases">
        <authorList>
            <person name="Cornetti L."/>
        </authorList>
    </citation>
    <scope>NUCLEOTIDE SEQUENCE</scope>
    <source>
        <strain evidence="7">DE-FRO-2-1</strain>
    </source>
</reference>
<dbReference type="GO" id="GO:0000463">
    <property type="term" value="P:maturation of LSU-rRNA from tricistronic rRNA transcript (SSU-rRNA, 5.8S rRNA, LSU-rRNA)"/>
    <property type="evidence" value="ECO:0007669"/>
    <property type="project" value="UniProtKB-UniRule"/>
</dbReference>
<dbReference type="CDD" id="cd17709">
    <property type="entry name" value="BRCT_pescadillo_like"/>
    <property type="match status" value="1"/>
</dbReference>
<dbReference type="HAMAP" id="MF_03028">
    <property type="entry name" value="Pescadillo"/>
    <property type="match status" value="1"/>
</dbReference>
<feature type="region of interest" description="Disordered" evidence="5">
    <location>
        <begin position="444"/>
        <end position="517"/>
    </location>
</feature>
<comment type="function">
    <text evidence="4">Required for maturation of ribosomal RNAs and formation of the large ribosomal subunit.</text>
</comment>
<evidence type="ECO:0000313" key="7">
    <source>
        <dbReference type="EMBL" id="SVE92986.1"/>
    </source>
</evidence>
<dbReference type="EMBL" id="LR023367">
    <property type="protein sequence ID" value="SVE92986.1"/>
    <property type="molecule type" value="mRNA"/>
</dbReference>
<dbReference type="InterPro" id="IPR036420">
    <property type="entry name" value="BRCT_dom_sf"/>
</dbReference>
<dbReference type="InterPro" id="IPR010613">
    <property type="entry name" value="PES"/>
</dbReference>
<dbReference type="GO" id="GO:0003723">
    <property type="term" value="F:RNA binding"/>
    <property type="evidence" value="ECO:0007669"/>
    <property type="project" value="TreeGrafter"/>
</dbReference>
<dbReference type="PROSITE" id="PS50172">
    <property type="entry name" value="BRCT"/>
    <property type="match status" value="1"/>
</dbReference>
<feature type="compositionally biased region" description="Basic and acidic residues" evidence="5">
    <location>
        <begin position="476"/>
        <end position="517"/>
    </location>
</feature>
<dbReference type="AlphaFoldDB" id="A0A4Y7NK67"/>
<dbReference type="InterPro" id="IPR001357">
    <property type="entry name" value="BRCT_dom"/>
</dbReference>
<evidence type="ECO:0000256" key="3">
    <source>
        <dbReference type="ARBA" id="ARBA00023242"/>
    </source>
</evidence>
<dbReference type="FunFam" id="3.40.50.10190:FF:000002">
    <property type="entry name" value="Pescadillo homolog"/>
    <property type="match status" value="1"/>
</dbReference>
<proteinExistence type="evidence at transcript level"/>
<evidence type="ECO:0000256" key="1">
    <source>
        <dbReference type="ARBA" id="ARBA00022517"/>
    </source>
</evidence>
<dbReference type="GO" id="GO:0043021">
    <property type="term" value="F:ribonucleoprotein complex binding"/>
    <property type="evidence" value="ECO:0007669"/>
    <property type="project" value="UniProtKB-UniRule"/>
</dbReference>
<keyword evidence="2 4" id="KW-0698">rRNA processing</keyword>
<name>A0A4Y7NK67_9CRUS</name>
<evidence type="ECO:0000256" key="2">
    <source>
        <dbReference type="ARBA" id="ARBA00022552"/>
    </source>
</evidence>
<dbReference type="PANTHER" id="PTHR12221">
    <property type="entry name" value="PESCADILLO - RELATED"/>
    <property type="match status" value="1"/>
</dbReference>
<protein>
    <recommendedName>
        <fullName evidence="4">Pescadillo homolog</fullName>
    </recommendedName>
</protein>
<dbReference type="GO" id="GO:0030687">
    <property type="term" value="C:preribosome, large subunit precursor"/>
    <property type="evidence" value="ECO:0007669"/>
    <property type="project" value="UniProtKB-UniRule"/>
</dbReference>
<gene>
    <name evidence="7" type="primary">EOG090X05E6</name>
</gene>
<feature type="compositionally biased region" description="Acidic residues" evidence="5">
    <location>
        <begin position="445"/>
        <end position="475"/>
    </location>
</feature>
<dbReference type="SMART" id="SM00292">
    <property type="entry name" value="BRCT"/>
    <property type="match status" value="1"/>
</dbReference>
<dbReference type="Pfam" id="PF16589">
    <property type="entry name" value="BRCT_2"/>
    <property type="match status" value="1"/>
</dbReference>
<feature type="compositionally biased region" description="Basic and acidic residues" evidence="5">
    <location>
        <begin position="543"/>
        <end position="565"/>
    </location>
</feature>
<feature type="domain" description="BRCT" evidence="6">
    <location>
        <begin position="319"/>
        <end position="412"/>
    </location>
</feature>